<keyword evidence="1" id="KW-0472">Membrane</keyword>
<keyword evidence="1" id="KW-1133">Transmembrane helix</keyword>
<proteinExistence type="predicted"/>
<organism evidence="2">
    <name type="scientific">marine sediment metagenome</name>
    <dbReference type="NCBI Taxonomy" id="412755"/>
    <lineage>
        <taxon>unclassified sequences</taxon>
        <taxon>metagenomes</taxon>
        <taxon>ecological metagenomes</taxon>
    </lineage>
</organism>
<comment type="caution">
    <text evidence="2">The sequence shown here is derived from an EMBL/GenBank/DDBJ whole genome shotgun (WGS) entry which is preliminary data.</text>
</comment>
<accession>A0A0F9RT03</accession>
<evidence type="ECO:0000313" key="2">
    <source>
        <dbReference type="EMBL" id="KKN57854.1"/>
    </source>
</evidence>
<evidence type="ECO:0000256" key="1">
    <source>
        <dbReference type="SAM" id="Phobius"/>
    </source>
</evidence>
<reference evidence="2" key="1">
    <citation type="journal article" date="2015" name="Nature">
        <title>Complex archaea that bridge the gap between prokaryotes and eukaryotes.</title>
        <authorList>
            <person name="Spang A."/>
            <person name="Saw J.H."/>
            <person name="Jorgensen S.L."/>
            <person name="Zaremba-Niedzwiedzka K."/>
            <person name="Martijn J."/>
            <person name="Lind A.E."/>
            <person name="van Eijk R."/>
            <person name="Schleper C."/>
            <person name="Guy L."/>
            <person name="Ettema T.J."/>
        </authorList>
    </citation>
    <scope>NUCLEOTIDE SEQUENCE</scope>
</reference>
<keyword evidence="1" id="KW-0812">Transmembrane</keyword>
<protein>
    <submittedName>
        <fullName evidence="2">Uncharacterized protein</fullName>
    </submittedName>
</protein>
<dbReference type="EMBL" id="LAZR01000785">
    <property type="protein sequence ID" value="KKN57854.1"/>
    <property type="molecule type" value="Genomic_DNA"/>
</dbReference>
<sequence length="62" mass="6857">MLIWDSVPQWSYRAAAVILAFGAGRLAIWELWRHSPATAVTSIMFLAGAVLYVIKPLLAKKS</sequence>
<name>A0A0F9RT03_9ZZZZ</name>
<dbReference type="AlphaFoldDB" id="A0A0F9RT03"/>
<feature type="transmembrane region" description="Helical" evidence="1">
    <location>
        <begin position="38"/>
        <end position="58"/>
    </location>
</feature>
<gene>
    <name evidence="2" type="ORF">LCGC14_0557870</name>
</gene>
<feature type="transmembrane region" description="Helical" evidence="1">
    <location>
        <begin position="12"/>
        <end position="32"/>
    </location>
</feature>